<accession>A0AAN7UTP5</accession>
<dbReference type="EMBL" id="JAWHQM010000025">
    <property type="protein sequence ID" value="KAK5632566.1"/>
    <property type="molecule type" value="Genomic_DNA"/>
</dbReference>
<proteinExistence type="predicted"/>
<reference evidence="1 2" key="1">
    <citation type="submission" date="2023-10" db="EMBL/GenBank/DDBJ databases">
        <title>Draft genome sequence of Xylaria bambusicola isolate GMP-LS, the root and basal stem rot pathogen of sugarcane in Indonesia.</title>
        <authorList>
            <person name="Selvaraj P."/>
            <person name="Muralishankar V."/>
            <person name="Muruganantham S."/>
            <person name="Sp S."/>
            <person name="Haryani S."/>
            <person name="Lau K.J.X."/>
            <person name="Naqvi N.I."/>
        </authorList>
    </citation>
    <scope>NUCLEOTIDE SEQUENCE [LARGE SCALE GENOMIC DNA]</scope>
    <source>
        <strain evidence="1">GMP-LS</strain>
    </source>
</reference>
<organism evidence="1 2">
    <name type="scientific">Xylaria bambusicola</name>
    <dbReference type="NCBI Taxonomy" id="326684"/>
    <lineage>
        <taxon>Eukaryota</taxon>
        <taxon>Fungi</taxon>
        <taxon>Dikarya</taxon>
        <taxon>Ascomycota</taxon>
        <taxon>Pezizomycotina</taxon>
        <taxon>Sordariomycetes</taxon>
        <taxon>Xylariomycetidae</taxon>
        <taxon>Xylariales</taxon>
        <taxon>Xylariaceae</taxon>
        <taxon>Xylaria</taxon>
    </lineage>
</organism>
<dbReference type="Proteomes" id="UP001305414">
    <property type="component" value="Unassembled WGS sequence"/>
</dbReference>
<comment type="caution">
    <text evidence="1">The sequence shown here is derived from an EMBL/GenBank/DDBJ whole genome shotgun (WGS) entry which is preliminary data.</text>
</comment>
<name>A0AAN7UTP5_9PEZI</name>
<evidence type="ECO:0000313" key="2">
    <source>
        <dbReference type="Proteomes" id="UP001305414"/>
    </source>
</evidence>
<evidence type="ECO:0000313" key="1">
    <source>
        <dbReference type="EMBL" id="KAK5632566.1"/>
    </source>
</evidence>
<gene>
    <name evidence="1" type="ORF">RRF57_008280</name>
</gene>
<dbReference type="AlphaFoldDB" id="A0AAN7UTP5"/>
<protein>
    <submittedName>
        <fullName evidence="1">Uncharacterized protein</fullName>
    </submittedName>
</protein>
<keyword evidence="2" id="KW-1185">Reference proteome</keyword>
<sequence>MEVTFLPRGSKHHFQITRLGGCENRNESFRYQFTYKVDRENFQAQVRMRQSLQMIQVVRINRSKEENIAMNVHLKVWAGNEQEIDPTLSFASLSKNEPNHNVEYTVRWFKREPERKGDKRLILRPYSEDTDLNYGPTTSEKSSTFKDLKRRVSIGSNTSSISNSHVLFYEGKGVPAPDHVRKLGYLDIEFESLGR</sequence>